<evidence type="ECO:0000259" key="1">
    <source>
        <dbReference type="Pfam" id="PF24875"/>
    </source>
</evidence>
<accession>A0A0F9DJX4</accession>
<name>A0A0F9DJX4_9ZZZZ</name>
<organism evidence="2">
    <name type="scientific">marine sediment metagenome</name>
    <dbReference type="NCBI Taxonomy" id="412755"/>
    <lineage>
        <taxon>unclassified sequences</taxon>
        <taxon>metagenomes</taxon>
        <taxon>ecological metagenomes</taxon>
    </lineage>
</organism>
<dbReference type="InterPro" id="IPR056638">
    <property type="entry name" value="DUF7736"/>
</dbReference>
<protein>
    <recommendedName>
        <fullName evidence="1">DUF7736 domain-containing protein</fullName>
    </recommendedName>
</protein>
<dbReference type="Pfam" id="PF24875">
    <property type="entry name" value="DUF7736"/>
    <property type="match status" value="1"/>
</dbReference>
<comment type="caution">
    <text evidence="2">The sequence shown here is derived from an EMBL/GenBank/DDBJ whole genome shotgun (WGS) entry which is preliminary data.</text>
</comment>
<feature type="domain" description="DUF7736" evidence="1">
    <location>
        <begin position="7"/>
        <end position="71"/>
    </location>
</feature>
<evidence type="ECO:0000313" key="2">
    <source>
        <dbReference type="EMBL" id="KKL54136.1"/>
    </source>
</evidence>
<dbReference type="EMBL" id="LAZR01031306">
    <property type="protein sequence ID" value="KKL54136.1"/>
    <property type="molecule type" value="Genomic_DNA"/>
</dbReference>
<dbReference type="AlphaFoldDB" id="A0A0F9DJX4"/>
<sequence length="129" mass="14132">MTNVRKFPLGTVLTVTTGRLLTKSNNKSDNGIGDLYEILKHMTGEAPLTHTLGIFVDKCKPQILLWYPELDSPELTVLGLGELSLMLENQKNNRDLIVAGWLSGLVTKGICSAEYDIGQRGGCVESKNN</sequence>
<gene>
    <name evidence="2" type="ORF">LCGC14_2268450</name>
</gene>
<reference evidence="2" key="1">
    <citation type="journal article" date="2015" name="Nature">
        <title>Complex archaea that bridge the gap between prokaryotes and eukaryotes.</title>
        <authorList>
            <person name="Spang A."/>
            <person name="Saw J.H."/>
            <person name="Jorgensen S.L."/>
            <person name="Zaremba-Niedzwiedzka K."/>
            <person name="Martijn J."/>
            <person name="Lind A.E."/>
            <person name="van Eijk R."/>
            <person name="Schleper C."/>
            <person name="Guy L."/>
            <person name="Ettema T.J."/>
        </authorList>
    </citation>
    <scope>NUCLEOTIDE SEQUENCE</scope>
</reference>
<proteinExistence type="predicted"/>